<evidence type="ECO:0000256" key="4">
    <source>
        <dbReference type="ARBA" id="ARBA00022741"/>
    </source>
</evidence>
<evidence type="ECO:0000256" key="1">
    <source>
        <dbReference type="ARBA" id="ARBA00003618"/>
    </source>
</evidence>
<keyword evidence="4" id="KW-0547">Nucleotide-binding</keyword>
<evidence type="ECO:0000256" key="9">
    <source>
        <dbReference type="PIRNR" id="PIRNR003128"/>
    </source>
</evidence>
<proteinExistence type="inferred from homology"/>
<reference evidence="13" key="1">
    <citation type="journal article" date="2019" name="Int. J. Syst. Evol. Microbiol.">
        <title>The Global Catalogue of Microorganisms (GCM) 10K type strain sequencing project: providing services to taxonomists for standard genome sequencing and annotation.</title>
        <authorList>
            <consortium name="The Broad Institute Genomics Platform"/>
            <consortium name="The Broad Institute Genome Sequencing Center for Infectious Disease"/>
            <person name="Wu L."/>
            <person name="Ma J."/>
        </authorList>
    </citation>
    <scope>NUCLEOTIDE SEQUENCE [LARGE SCALE GENOMIC DNA]</scope>
    <source>
        <strain evidence="13">CECT 7184</strain>
    </source>
</reference>
<evidence type="ECO:0000313" key="12">
    <source>
        <dbReference type="EMBL" id="MFC5713307.1"/>
    </source>
</evidence>
<comment type="similarity">
    <text evidence="2 9">Belongs to the RecN family.</text>
</comment>
<evidence type="ECO:0000259" key="11">
    <source>
        <dbReference type="Pfam" id="PF02463"/>
    </source>
</evidence>
<dbReference type="NCBIfam" id="TIGR00634">
    <property type="entry name" value="recN"/>
    <property type="match status" value="1"/>
</dbReference>
<comment type="caution">
    <text evidence="12">The sequence shown here is derived from an EMBL/GenBank/DDBJ whole genome shotgun (WGS) entry which is preliminary data.</text>
</comment>
<protein>
    <recommendedName>
        <fullName evidence="3 9">DNA repair protein RecN</fullName>
    </recommendedName>
    <alternativeName>
        <fullName evidence="8 9">Recombination protein N</fullName>
    </alternativeName>
</protein>
<dbReference type="Pfam" id="PF02463">
    <property type="entry name" value="SMC_N"/>
    <property type="match status" value="1"/>
</dbReference>
<accession>A0ABW0YPM8</accession>
<dbReference type="EMBL" id="JBHSOZ010000005">
    <property type="protein sequence ID" value="MFC5713307.1"/>
    <property type="molecule type" value="Genomic_DNA"/>
</dbReference>
<evidence type="ECO:0000256" key="7">
    <source>
        <dbReference type="ARBA" id="ARBA00023204"/>
    </source>
</evidence>
<evidence type="ECO:0000256" key="6">
    <source>
        <dbReference type="ARBA" id="ARBA00022840"/>
    </source>
</evidence>
<evidence type="ECO:0000256" key="8">
    <source>
        <dbReference type="ARBA" id="ARBA00033408"/>
    </source>
</evidence>
<feature type="domain" description="RecF/RecN/SMC N-terminal" evidence="11">
    <location>
        <begin position="2"/>
        <end position="519"/>
    </location>
</feature>
<evidence type="ECO:0000256" key="10">
    <source>
        <dbReference type="SAM" id="Coils"/>
    </source>
</evidence>
<dbReference type="NCBIfam" id="NF008121">
    <property type="entry name" value="PRK10869.1"/>
    <property type="match status" value="1"/>
</dbReference>
<keyword evidence="10" id="KW-0175">Coiled coil</keyword>
<keyword evidence="6" id="KW-0067">ATP-binding</keyword>
<evidence type="ECO:0000256" key="3">
    <source>
        <dbReference type="ARBA" id="ARBA00021315"/>
    </source>
</evidence>
<dbReference type="InterPro" id="IPR027417">
    <property type="entry name" value="P-loop_NTPase"/>
</dbReference>
<dbReference type="InterPro" id="IPR003395">
    <property type="entry name" value="RecF/RecN/SMC_N"/>
</dbReference>
<dbReference type="Gene3D" id="3.40.50.300">
    <property type="entry name" value="P-loop containing nucleotide triphosphate hydrolases"/>
    <property type="match status" value="2"/>
</dbReference>
<dbReference type="PANTHER" id="PTHR11059:SF0">
    <property type="entry name" value="DNA REPAIR PROTEIN RECN"/>
    <property type="match status" value="1"/>
</dbReference>
<name>A0ABW0YPM8_9BACI</name>
<dbReference type="Proteomes" id="UP001596142">
    <property type="component" value="Unassembled WGS sequence"/>
</dbReference>
<gene>
    <name evidence="12" type="primary">recN</name>
    <name evidence="12" type="ORF">ACFPU1_10965</name>
</gene>
<evidence type="ECO:0000313" key="13">
    <source>
        <dbReference type="Proteomes" id="UP001596142"/>
    </source>
</evidence>
<dbReference type="CDD" id="cd03241">
    <property type="entry name" value="ABC_RecN"/>
    <property type="match status" value="2"/>
</dbReference>
<sequence>MLAELSITNFAIIEQLSVSFESGLTVLTGETGAGKSIIIDAIGLLIGGRGSVEYVRHGAKRAEIEGLFHIDAGQIAKEKVESAGIDIEEGMIVLRREITKQGKSICRINGKLVTLAILREVGQSLVDIQGQHDNQELMQAEKHAGMLDRFAGKKLQEALREYQTIYTTFRSVEKKVKQLRENDQEVAHRLDFIEYQLKEIEEAQLQPGEDEELEKEKYKLANSEKLFRSLKEAYESLHGEGRGLDWAGLAMNHGEEAASIDPDLQSLSETINNCYFMLEEASYSLRDHVDSLEFDPDRLNVIEGRLDEIQQLKRKYGNSVTEILEYASRIEEEKDSLENKDERIQQYEKQLEDLSLDLLAEAETLTDLRKQAAEKLAYEVKQELKALYMEKAELFVEIGTPQKGERYTVNSKEVIFTEQGTDRVEFMLSPNAGEPLKPLAKVASGGEISRIMLAMKTILSGFQHMTSLIFDEVDTGVSGRVAQAIAEKIHHVSIDSQVLCITHLPQVAAMADTHLYIKKGESEGRVTTSVAPLAEEEKVDEIARMISGVEVTELTKDHAKELVTMAGKMKPKV</sequence>
<organism evidence="12 13">
    <name type="scientific">Thalassorhabdus alkalitolerans</name>
    <dbReference type="NCBI Taxonomy" id="2282697"/>
    <lineage>
        <taxon>Bacteria</taxon>
        <taxon>Bacillati</taxon>
        <taxon>Bacillota</taxon>
        <taxon>Bacilli</taxon>
        <taxon>Bacillales</taxon>
        <taxon>Bacillaceae</taxon>
        <taxon>Thalassorhabdus</taxon>
    </lineage>
</organism>
<keyword evidence="5 9" id="KW-0227">DNA damage</keyword>
<evidence type="ECO:0000256" key="5">
    <source>
        <dbReference type="ARBA" id="ARBA00022763"/>
    </source>
</evidence>
<feature type="coiled-coil region" evidence="10">
    <location>
        <begin position="320"/>
        <end position="364"/>
    </location>
</feature>
<keyword evidence="13" id="KW-1185">Reference proteome</keyword>
<dbReference type="PANTHER" id="PTHR11059">
    <property type="entry name" value="DNA REPAIR PROTEIN RECN"/>
    <property type="match status" value="1"/>
</dbReference>
<keyword evidence="7 9" id="KW-0234">DNA repair</keyword>
<dbReference type="SUPFAM" id="SSF52540">
    <property type="entry name" value="P-loop containing nucleoside triphosphate hydrolases"/>
    <property type="match status" value="2"/>
</dbReference>
<dbReference type="InterPro" id="IPR004604">
    <property type="entry name" value="DNA_recomb/repair_RecN"/>
</dbReference>
<dbReference type="RefSeq" id="WP_385940990.1">
    <property type="nucleotide sequence ID" value="NZ_JBHSOZ010000005.1"/>
</dbReference>
<dbReference type="PIRSF" id="PIRSF003128">
    <property type="entry name" value="RecN"/>
    <property type="match status" value="1"/>
</dbReference>
<evidence type="ECO:0000256" key="2">
    <source>
        <dbReference type="ARBA" id="ARBA00009441"/>
    </source>
</evidence>
<comment type="function">
    <text evidence="1 9">May be involved in recombinational repair of damaged DNA.</text>
</comment>